<name>A0A1F6APE7_9BACT</name>
<reference evidence="1 2" key="1">
    <citation type="journal article" date="2016" name="Nat. Commun.">
        <title>Thousands of microbial genomes shed light on interconnected biogeochemical processes in an aquifer system.</title>
        <authorList>
            <person name="Anantharaman K."/>
            <person name="Brown C.T."/>
            <person name="Hug L.A."/>
            <person name="Sharon I."/>
            <person name="Castelle C.J."/>
            <person name="Probst A.J."/>
            <person name="Thomas B.C."/>
            <person name="Singh A."/>
            <person name="Wilkins M.J."/>
            <person name="Karaoz U."/>
            <person name="Brodie E.L."/>
            <person name="Williams K.H."/>
            <person name="Hubbard S.S."/>
            <person name="Banfield J.F."/>
        </authorList>
    </citation>
    <scope>NUCLEOTIDE SEQUENCE [LARGE SCALE GENOMIC DNA]</scope>
</reference>
<comment type="caution">
    <text evidence="1">The sequence shown here is derived from an EMBL/GenBank/DDBJ whole genome shotgun (WGS) entry which is preliminary data.</text>
</comment>
<dbReference type="EMBL" id="MFJR01000008">
    <property type="protein sequence ID" value="OGG26561.1"/>
    <property type="molecule type" value="Genomic_DNA"/>
</dbReference>
<accession>A0A1F6APE7</accession>
<evidence type="ECO:0000313" key="2">
    <source>
        <dbReference type="Proteomes" id="UP000176609"/>
    </source>
</evidence>
<protein>
    <submittedName>
        <fullName evidence="1">Uncharacterized protein</fullName>
    </submittedName>
</protein>
<sequence length="91" mass="10478">MIIIFIIRTITIKSTVKNGLSNTIPNESGASVTPKIMIPTPISILRKISYPGIFILLSKKLHRLNIFIGYLKLHRIIVKVTLKNWQQIYYK</sequence>
<gene>
    <name evidence="1" type="ORF">A2960_03700</name>
</gene>
<proteinExistence type="predicted"/>
<evidence type="ECO:0000313" key="1">
    <source>
        <dbReference type="EMBL" id="OGG26561.1"/>
    </source>
</evidence>
<dbReference type="Proteomes" id="UP000176609">
    <property type="component" value="Unassembled WGS sequence"/>
</dbReference>
<dbReference type="AlphaFoldDB" id="A0A1F6APE7"/>
<organism evidence="1 2">
    <name type="scientific">Candidatus Gottesmanbacteria bacterium RIFCSPLOWO2_01_FULL_39_12b</name>
    <dbReference type="NCBI Taxonomy" id="1798388"/>
    <lineage>
        <taxon>Bacteria</taxon>
        <taxon>Candidatus Gottesmaniibacteriota</taxon>
    </lineage>
</organism>